<evidence type="ECO:0000313" key="3">
    <source>
        <dbReference type="Proteomes" id="UP001177212"/>
    </source>
</evidence>
<evidence type="ECO:0000313" key="2">
    <source>
        <dbReference type="EMBL" id="MDP2564489.1"/>
    </source>
</evidence>
<organism evidence="2 3">
    <name type="scientific">Pseudoalteromonas marina</name>
    <dbReference type="NCBI Taxonomy" id="267375"/>
    <lineage>
        <taxon>Bacteria</taxon>
        <taxon>Pseudomonadati</taxon>
        <taxon>Pseudomonadota</taxon>
        <taxon>Gammaproteobacteria</taxon>
        <taxon>Alteromonadales</taxon>
        <taxon>Pseudoalteromonadaceae</taxon>
        <taxon>Pseudoalteromonas</taxon>
    </lineage>
</organism>
<feature type="chain" id="PRO_5047178366" evidence="1">
    <location>
        <begin position="20"/>
        <end position="135"/>
    </location>
</feature>
<proteinExistence type="predicted"/>
<dbReference type="Gene3D" id="3.40.190.10">
    <property type="entry name" value="Periplasmic binding protein-like II"/>
    <property type="match status" value="1"/>
</dbReference>
<accession>A0ABT9FCH9</accession>
<protein>
    <submittedName>
        <fullName evidence="2">Phosphate ABC transporter substrate-binding protein</fullName>
    </submittedName>
</protein>
<name>A0ABT9FCH9_9GAMM</name>
<evidence type="ECO:0000256" key="1">
    <source>
        <dbReference type="SAM" id="SignalP"/>
    </source>
</evidence>
<gene>
    <name evidence="2" type="ORF">Q8W34_07570</name>
</gene>
<keyword evidence="3" id="KW-1185">Reference proteome</keyword>
<sequence>MKVLVLGLALSLSSLSALADVSVIVNPGNSSAVSADMVKKIYLGKTKSFGNGISVAPMNQDGTALADEFNDKVVGKSSSQLNAYWAKLVFTGKGTPPAKAPSDQAVIDFVASTSGAIGYVDSASVNDKVKVVAKF</sequence>
<dbReference type="SUPFAM" id="SSF53850">
    <property type="entry name" value="Periplasmic binding protein-like II"/>
    <property type="match status" value="1"/>
</dbReference>
<keyword evidence="1" id="KW-0732">Signal</keyword>
<comment type="caution">
    <text evidence="2">The sequence shown here is derived from an EMBL/GenBank/DDBJ whole genome shotgun (WGS) entry which is preliminary data.</text>
</comment>
<dbReference type="EMBL" id="JAUYVT010000004">
    <property type="protein sequence ID" value="MDP2564489.1"/>
    <property type="molecule type" value="Genomic_DNA"/>
</dbReference>
<feature type="signal peptide" evidence="1">
    <location>
        <begin position="1"/>
        <end position="19"/>
    </location>
</feature>
<dbReference type="RefSeq" id="WP_305471766.1">
    <property type="nucleotide sequence ID" value="NZ_JAUYVT010000004.1"/>
</dbReference>
<reference evidence="2" key="1">
    <citation type="submission" date="2023-07" db="EMBL/GenBank/DDBJ databases">
        <title>Genome content predicts the carbon catabolic preferences of heterotrophic bacteria.</title>
        <authorList>
            <person name="Gralka M."/>
        </authorList>
    </citation>
    <scope>NUCLEOTIDE SEQUENCE</scope>
    <source>
        <strain evidence="2">4G09</strain>
    </source>
</reference>
<dbReference type="Proteomes" id="UP001177212">
    <property type="component" value="Unassembled WGS sequence"/>
</dbReference>